<accession>A0A151NLB9</accession>
<feature type="region of interest" description="Disordered" evidence="1">
    <location>
        <begin position="109"/>
        <end position="146"/>
    </location>
</feature>
<dbReference type="Proteomes" id="UP000050525">
    <property type="component" value="Unassembled WGS sequence"/>
</dbReference>
<reference evidence="2 3" key="1">
    <citation type="journal article" date="2012" name="Genome Biol.">
        <title>Sequencing three crocodilian genomes to illuminate the evolution of archosaurs and amniotes.</title>
        <authorList>
            <person name="St John J.A."/>
            <person name="Braun E.L."/>
            <person name="Isberg S.R."/>
            <person name="Miles L.G."/>
            <person name="Chong A.Y."/>
            <person name="Gongora J."/>
            <person name="Dalzell P."/>
            <person name="Moran C."/>
            <person name="Bed'hom B."/>
            <person name="Abzhanov A."/>
            <person name="Burgess S.C."/>
            <person name="Cooksey A.M."/>
            <person name="Castoe T.A."/>
            <person name="Crawford N.G."/>
            <person name="Densmore L.D."/>
            <person name="Drew J.C."/>
            <person name="Edwards S.V."/>
            <person name="Faircloth B.C."/>
            <person name="Fujita M.K."/>
            <person name="Greenwold M.J."/>
            <person name="Hoffmann F.G."/>
            <person name="Howard J.M."/>
            <person name="Iguchi T."/>
            <person name="Janes D.E."/>
            <person name="Khan S.Y."/>
            <person name="Kohno S."/>
            <person name="de Koning A.J."/>
            <person name="Lance S.L."/>
            <person name="McCarthy F.M."/>
            <person name="McCormack J.E."/>
            <person name="Merchant M.E."/>
            <person name="Peterson D.G."/>
            <person name="Pollock D.D."/>
            <person name="Pourmand N."/>
            <person name="Raney B.J."/>
            <person name="Roessler K.A."/>
            <person name="Sanford J.R."/>
            <person name="Sawyer R.H."/>
            <person name="Schmidt C.J."/>
            <person name="Triplett E.W."/>
            <person name="Tuberville T.D."/>
            <person name="Venegas-Anaya M."/>
            <person name="Howard J.T."/>
            <person name="Jarvis E.D."/>
            <person name="Guillette L.J.Jr."/>
            <person name="Glenn T.C."/>
            <person name="Green R.E."/>
            <person name="Ray D.A."/>
        </authorList>
    </citation>
    <scope>NUCLEOTIDE SEQUENCE [LARGE SCALE GENOMIC DNA]</scope>
    <source>
        <strain evidence="2">KSC_2009_1</strain>
    </source>
</reference>
<comment type="caution">
    <text evidence="2">The sequence shown here is derived from an EMBL/GenBank/DDBJ whole genome shotgun (WGS) entry which is preliminary data.</text>
</comment>
<dbReference type="AlphaFoldDB" id="A0A151NLB9"/>
<evidence type="ECO:0000313" key="3">
    <source>
        <dbReference type="Proteomes" id="UP000050525"/>
    </source>
</evidence>
<keyword evidence="3" id="KW-1185">Reference proteome</keyword>
<evidence type="ECO:0000313" key="2">
    <source>
        <dbReference type="EMBL" id="KYO37593.1"/>
    </source>
</evidence>
<evidence type="ECO:0000256" key="1">
    <source>
        <dbReference type="SAM" id="MobiDB-lite"/>
    </source>
</evidence>
<gene>
    <name evidence="2" type="ORF">Y1Q_0010986</name>
</gene>
<feature type="compositionally biased region" description="Low complexity" evidence="1">
    <location>
        <begin position="121"/>
        <end position="130"/>
    </location>
</feature>
<name>A0A151NLB9_ALLMI</name>
<dbReference type="EMBL" id="AKHW03002664">
    <property type="protein sequence ID" value="KYO37593.1"/>
    <property type="molecule type" value="Genomic_DNA"/>
</dbReference>
<sequence>MLGNRLSVLTSSLKKERWHSPLMEAAVGLIVRIQDWAFQETQNHRVIKSTRYYLWRTAQLVILVWKQNLGGASIRQERQSPLPRRTEEAVCLSPLQILGFSEGAGQLLRDVYDPEGEGDAGDSSSSSSSDSDSEEGNKKKKKEDKE</sequence>
<protein>
    <submittedName>
        <fullName evidence="2">Uncharacterized protein</fullName>
    </submittedName>
</protein>
<proteinExistence type="predicted"/>
<organism evidence="2 3">
    <name type="scientific">Alligator mississippiensis</name>
    <name type="common">American alligator</name>
    <dbReference type="NCBI Taxonomy" id="8496"/>
    <lineage>
        <taxon>Eukaryota</taxon>
        <taxon>Metazoa</taxon>
        <taxon>Chordata</taxon>
        <taxon>Craniata</taxon>
        <taxon>Vertebrata</taxon>
        <taxon>Euteleostomi</taxon>
        <taxon>Archelosauria</taxon>
        <taxon>Archosauria</taxon>
        <taxon>Crocodylia</taxon>
        <taxon>Alligatoridae</taxon>
        <taxon>Alligatorinae</taxon>
        <taxon>Alligator</taxon>
    </lineage>
</organism>